<dbReference type="InterPro" id="IPR035466">
    <property type="entry name" value="GlmS/AgaS_SIS"/>
</dbReference>
<dbReference type="InterPro" id="IPR046348">
    <property type="entry name" value="SIS_dom_sf"/>
</dbReference>
<feature type="domain" description="Glutamine amidotransferase type-2" evidence="9">
    <location>
        <begin position="2"/>
        <end position="218"/>
    </location>
</feature>
<dbReference type="Gene3D" id="3.60.20.10">
    <property type="entry name" value="Glutamine Phosphoribosylpyrophosphate, subunit 1, domain 1"/>
    <property type="match status" value="1"/>
</dbReference>
<evidence type="ECO:0000256" key="5">
    <source>
        <dbReference type="ARBA" id="ARBA00022679"/>
    </source>
</evidence>
<comment type="catalytic activity">
    <reaction evidence="1 8">
        <text>D-fructose 6-phosphate + L-glutamine = D-glucosamine 6-phosphate + L-glutamate</text>
        <dbReference type="Rhea" id="RHEA:13237"/>
        <dbReference type="ChEBI" id="CHEBI:29985"/>
        <dbReference type="ChEBI" id="CHEBI:58359"/>
        <dbReference type="ChEBI" id="CHEBI:58725"/>
        <dbReference type="ChEBI" id="CHEBI:61527"/>
        <dbReference type="EC" id="2.6.1.16"/>
    </reaction>
</comment>
<reference evidence="11 12" key="1">
    <citation type="submission" date="2022-11" db="EMBL/GenBank/DDBJ databases">
        <title>Minimal conservation of predation-associated metabolite biosynthetic gene clusters underscores biosynthetic potential of Myxococcota including descriptions for ten novel species: Archangium lansinium sp. nov., Myxococcus landrumus sp. nov., Nannocystis bai.</title>
        <authorList>
            <person name="Ahearne A."/>
            <person name="Stevens C."/>
            <person name="Dowd S."/>
        </authorList>
    </citation>
    <scope>NUCLEOTIDE SEQUENCE [LARGE SCALE GENOMIC DNA]</scope>
    <source>
        <strain evidence="11 12">RJM3</strain>
    </source>
</reference>
<evidence type="ECO:0000256" key="7">
    <source>
        <dbReference type="ARBA" id="ARBA00022962"/>
    </source>
</evidence>
<feature type="domain" description="SIS" evidence="10">
    <location>
        <begin position="286"/>
        <end position="426"/>
    </location>
</feature>
<feature type="active site" description="For Fru-6P isomerization activity" evidence="8">
    <location>
        <position position="605"/>
    </location>
</feature>
<feature type="domain" description="SIS" evidence="10">
    <location>
        <begin position="459"/>
        <end position="600"/>
    </location>
</feature>
<dbReference type="CDD" id="cd05008">
    <property type="entry name" value="SIS_GlmS_GlmD_1"/>
    <property type="match status" value="1"/>
</dbReference>
<dbReference type="EMBL" id="JAQNDO010000001">
    <property type="protein sequence ID" value="MDC0741087.1"/>
    <property type="molecule type" value="Genomic_DNA"/>
</dbReference>
<dbReference type="EC" id="2.6.1.16" evidence="2 8"/>
<accession>A0ABT5EJG5</accession>
<dbReference type="InterPro" id="IPR001347">
    <property type="entry name" value="SIS_dom"/>
</dbReference>
<keyword evidence="5 8" id="KW-0808">Transferase</keyword>
<comment type="subunit">
    <text evidence="8">Homodimer.</text>
</comment>
<dbReference type="PANTHER" id="PTHR10937:SF0">
    <property type="entry name" value="GLUTAMINE--FRUCTOSE-6-PHOSPHATE TRANSAMINASE (ISOMERIZING)"/>
    <property type="match status" value="1"/>
</dbReference>
<dbReference type="CDD" id="cd05009">
    <property type="entry name" value="SIS_GlmS_GlmD_2"/>
    <property type="match status" value="1"/>
</dbReference>
<name>A0ABT5EJG5_9BACT</name>
<dbReference type="CDD" id="cd00714">
    <property type="entry name" value="GFAT"/>
    <property type="match status" value="1"/>
</dbReference>
<dbReference type="InterPro" id="IPR005855">
    <property type="entry name" value="GFAT"/>
</dbReference>
<evidence type="ECO:0000256" key="4">
    <source>
        <dbReference type="ARBA" id="ARBA00022576"/>
    </source>
</evidence>
<dbReference type="InterPro" id="IPR047084">
    <property type="entry name" value="GFAT_N"/>
</dbReference>
<dbReference type="SUPFAM" id="SSF56235">
    <property type="entry name" value="N-terminal nucleophile aminohydrolases (Ntn hydrolases)"/>
    <property type="match status" value="1"/>
</dbReference>
<dbReference type="Proteomes" id="UP001221411">
    <property type="component" value="Unassembled WGS sequence"/>
</dbReference>
<dbReference type="Pfam" id="PF01380">
    <property type="entry name" value="SIS"/>
    <property type="match status" value="2"/>
</dbReference>
<keyword evidence="7" id="KW-0315">Glutamine amidotransferase</keyword>
<comment type="caution">
    <text evidence="11">The sequence shown here is derived from an EMBL/GenBank/DDBJ whole genome shotgun (WGS) entry which is preliminary data.</text>
</comment>
<keyword evidence="12" id="KW-1185">Reference proteome</keyword>
<sequence length="610" mass="66001">MCGIVGYVGTRHAAPIIVDGLRKLEYRGYDSAGVAIHDGHSIEIVRTLGKLARLGDALEKRPLAGSTGIGHTRWATHGRPSEANAHPHSAGPVAVVHNGIIENHVAVRQELEADGVKFLSDTDTEIVAHLIHRELTRGKKPLFTAVQAALRHVVGAYAIAVVSREEPDVVVVARHGSPLVVGLGEGEMLCGSDIPALLAHTRSMIFLEDGDVAELRASGVRCETVSGEVVTRKAKHIDWSPVQAERGGYKHFMRKEIHEQPEVVEATLRGRIDLAEGDVYAAEMGVTPEVAKSIRRVYFVACGTSHHAAIAGRYWMEQLAKVPSVVELASEVRYREPLFYPDDLVIAVSQSGETADTLAAVKAAKAGGARILAVANVLDSAIPRMADGALYTHAGPEIGVASTKCFTTQLAALLLLAVYMGRRRSTLPQERAQKVLQALWEIPSHQREILGDADYVHAIAKKLVHAKDVLFLGRGLGFPIALEGALKLKEISYAHAEGYAAGEMKHGPIALIDEQLPIVAVCPRDAQYEKMLSNLQEVRAREGQVIAIATKGDEPMLELAQHIVWIPKAPDEVMPLLTVLPLQLIAYFVANLKGNDVDQPRNLAKTVTVE</sequence>
<evidence type="ECO:0000256" key="6">
    <source>
        <dbReference type="ARBA" id="ARBA00022737"/>
    </source>
</evidence>
<dbReference type="Gene3D" id="3.40.50.10490">
    <property type="entry name" value="Glucose-6-phosphate isomerase like protein, domain 1"/>
    <property type="match status" value="2"/>
</dbReference>
<comment type="function">
    <text evidence="8">Catalyzes the first step in hexosamine metabolism, converting fructose-6P into glucosamine-6P using glutamine as a nitrogen source.</text>
</comment>
<dbReference type="PROSITE" id="PS51278">
    <property type="entry name" value="GATASE_TYPE_2"/>
    <property type="match status" value="1"/>
</dbReference>
<dbReference type="NCBIfam" id="TIGR01135">
    <property type="entry name" value="glmS"/>
    <property type="match status" value="1"/>
</dbReference>
<keyword evidence="6" id="KW-0677">Repeat</keyword>
<dbReference type="PANTHER" id="PTHR10937">
    <property type="entry name" value="GLUCOSAMINE--FRUCTOSE-6-PHOSPHATE AMINOTRANSFERASE, ISOMERIZING"/>
    <property type="match status" value="1"/>
</dbReference>
<comment type="subcellular location">
    <subcellularLocation>
        <location evidence="8">Cytoplasm</location>
    </subcellularLocation>
</comment>
<organism evidence="11 12">
    <name type="scientific">Polyangium mundeleinium</name>
    <dbReference type="NCBI Taxonomy" id="2995306"/>
    <lineage>
        <taxon>Bacteria</taxon>
        <taxon>Pseudomonadati</taxon>
        <taxon>Myxococcota</taxon>
        <taxon>Polyangia</taxon>
        <taxon>Polyangiales</taxon>
        <taxon>Polyangiaceae</taxon>
        <taxon>Polyangium</taxon>
    </lineage>
</organism>
<dbReference type="Pfam" id="PF13522">
    <property type="entry name" value="GATase_6"/>
    <property type="match status" value="1"/>
</dbReference>
<evidence type="ECO:0000256" key="8">
    <source>
        <dbReference type="HAMAP-Rule" id="MF_00164"/>
    </source>
</evidence>
<protein>
    <recommendedName>
        <fullName evidence="3 8">Glutamine--fructose-6-phosphate aminotransferase [isomerizing]</fullName>
        <ecNumber evidence="2 8">2.6.1.16</ecNumber>
    </recommendedName>
    <alternativeName>
        <fullName evidence="8">D-fructose-6-phosphate amidotransferase</fullName>
    </alternativeName>
    <alternativeName>
        <fullName evidence="8">GFAT</fullName>
    </alternativeName>
    <alternativeName>
        <fullName evidence="8">Glucosamine-6-phosphate synthase</fullName>
    </alternativeName>
    <alternativeName>
        <fullName evidence="8">Hexosephosphate aminotransferase</fullName>
    </alternativeName>
    <alternativeName>
        <fullName evidence="8">L-glutamine--D-fructose-6-phosphate amidotransferase</fullName>
    </alternativeName>
</protein>
<dbReference type="PROSITE" id="PS51464">
    <property type="entry name" value="SIS"/>
    <property type="match status" value="2"/>
</dbReference>
<dbReference type="NCBIfam" id="NF001484">
    <property type="entry name" value="PRK00331.1"/>
    <property type="match status" value="1"/>
</dbReference>
<evidence type="ECO:0000256" key="2">
    <source>
        <dbReference type="ARBA" id="ARBA00012916"/>
    </source>
</evidence>
<dbReference type="InterPro" id="IPR017932">
    <property type="entry name" value="GATase_2_dom"/>
</dbReference>
<evidence type="ECO:0000259" key="10">
    <source>
        <dbReference type="PROSITE" id="PS51464"/>
    </source>
</evidence>
<dbReference type="InterPro" id="IPR029055">
    <property type="entry name" value="Ntn_hydrolases_N"/>
</dbReference>
<dbReference type="InterPro" id="IPR035490">
    <property type="entry name" value="GlmS/FrlB_SIS"/>
</dbReference>
<feature type="active site" description="Nucleophile; for GATase activity" evidence="8">
    <location>
        <position position="2"/>
    </location>
</feature>
<evidence type="ECO:0000313" key="11">
    <source>
        <dbReference type="EMBL" id="MDC0741087.1"/>
    </source>
</evidence>
<keyword evidence="4 8" id="KW-0032">Aminotransferase</keyword>
<dbReference type="SUPFAM" id="SSF53697">
    <property type="entry name" value="SIS domain"/>
    <property type="match status" value="1"/>
</dbReference>
<feature type="initiator methionine" description="Removed" evidence="8">
    <location>
        <position position="1"/>
    </location>
</feature>
<evidence type="ECO:0000313" key="12">
    <source>
        <dbReference type="Proteomes" id="UP001221411"/>
    </source>
</evidence>
<gene>
    <name evidence="8 11" type="primary">glmS</name>
    <name evidence="11" type="ORF">POL67_06995</name>
</gene>
<evidence type="ECO:0000256" key="3">
    <source>
        <dbReference type="ARBA" id="ARBA00016090"/>
    </source>
</evidence>
<dbReference type="RefSeq" id="WP_271916302.1">
    <property type="nucleotide sequence ID" value="NZ_JAQNDO010000001.1"/>
</dbReference>
<evidence type="ECO:0000256" key="1">
    <source>
        <dbReference type="ARBA" id="ARBA00001031"/>
    </source>
</evidence>
<dbReference type="GO" id="GO:0004360">
    <property type="term" value="F:glutamine-fructose-6-phosphate transaminase (isomerizing) activity"/>
    <property type="evidence" value="ECO:0007669"/>
    <property type="project" value="UniProtKB-EC"/>
</dbReference>
<keyword evidence="8" id="KW-0963">Cytoplasm</keyword>
<evidence type="ECO:0000259" key="9">
    <source>
        <dbReference type="PROSITE" id="PS51278"/>
    </source>
</evidence>
<dbReference type="HAMAP" id="MF_00164">
    <property type="entry name" value="GlmS"/>
    <property type="match status" value="1"/>
</dbReference>
<proteinExistence type="inferred from homology"/>